<protein>
    <submittedName>
        <fullName evidence="1">Uncharacterized protein</fullName>
    </submittedName>
</protein>
<keyword evidence="2" id="KW-1185">Reference proteome</keyword>
<reference evidence="1" key="2">
    <citation type="submission" date="2020-08" db="EMBL/GenBank/DDBJ databases">
        <title>Draft Genome Sequence of Cumin Blight Pathogen Alternaria burnsii.</title>
        <authorList>
            <person name="Feng Z."/>
        </authorList>
    </citation>
    <scope>NUCLEOTIDE SEQUENCE</scope>
    <source>
        <strain evidence="1">CBS107.38</strain>
    </source>
</reference>
<reference evidence="1" key="1">
    <citation type="submission" date="2020-01" db="EMBL/GenBank/DDBJ databases">
        <authorList>
            <person name="Feng Z.H.Z."/>
        </authorList>
    </citation>
    <scope>NUCLEOTIDE SEQUENCE</scope>
    <source>
        <strain evidence="1">CBS107.38</strain>
    </source>
</reference>
<proteinExistence type="predicted"/>
<dbReference type="GeneID" id="62203013"/>
<dbReference type="RefSeq" id="XP_038788107.1">
    <property type="nucleotide sequence ID" value="XM_038929835.1"/>
</dbReference>
<sequence>MGQSRGDYVEKTGCWSSELKYSEQYHESRNICGDMMQSKDANVEAALRGENIPEGASATALFQPQGGVEGLCRSQTSTRAGCDGAGVCSRMA</sequence>
<name>A0A8H7BA68_9PLEO</name>
<accession>A0A8H7BA68</accession>
<dbReference type="Proteomes" id="UP000596902">
    <property type="component" value="Unassembled WGS sequence"/>
</dbReference>
<dbReference type="EMBL" id="JAAABM010000005">
    <property type="protein sequence ID" value="KAF7677929.1"/>
    <property type="molecule type" value="Genomic_DNA"/>
</dbReference>
<evidence type="ECO:0000313" key="1">
    <source>
        <dbReference type="EMBL" id="KAF7677929.1"/>
    </source>
</evidence>
<gene>
    <name evidence="1" type="ORF">GT037_004788</name>
</gene>
<dbReference type="AlphaFoldDB" id="A0A8H7BA68"/>
<evidence type="ECO:0000313" key="2">
    <source>
        <dbReference type="Proteomes" id="UP000596902"/>
    </source>
</evidence>
<comment type="caution">
    <text evidence="1">The sequence shown here is derived from an EMBL/GenBank/DDBJ whole genome shotgun (WGS) entry which is preliminary data.</text>
</comment>
<organism evidence="1 2">
    <name type="scientific">Alternaria burnsii</name>
    <dbReference type="NCBI Taxonomy" id="1187904"/>
    <lineage>
        <taxon>Eukaryota</taxon>
        <taxon>Fungi</taxon>
        <taxon>Dikarya</taxon>
        <taxon>Ascomycota</taxon>
        <taxon>Pezizomycotina</taxon>
        <taxon>Dothideomycetes</taxon>
        <taxon>Pleosporomycetidae</taxon>
        <taxon>Pleosporales</taxon>
        <taxon>Pleosporineae</taxon>
        <taxon>Pleosporaceae</taxon>
        <taxon>Alternaria</taxon>
        <taxon>Alternaria sect. Alternaria</taxon>
    </lineage>
</organism>